<evidence type="ECO:0000313" key="6">
    <source>
        <dbReference type="Proteomes" id="UP000244335"/>
    </source>
</evidence>
<dbReference type="EMBL" id="QDFR01000001">
    <property type="protein sequence ID" value="PVE57359.1"/>
    <property type="molecule type" value="Genomic_DNA"/>
</dbReference>
<dbReference type="Pfam" id="PF02311">
    <property type="entry name" value="AraC_binding"/>
    <property type="match status" value="1"/>
</dbReference>
<keyword evidence="1" id="KW-0805">Transcription regulation</keyword>
<gene>
    <name evidence="5" type="ORF">DC430_02320</name>
</gene>
<dbReference type="Pfam" id="PF12833">
    <property type="entry name" value="HTH_18"/>
    <property type="match status" value="1"/>
</dbReference>
<organism evidence="5 6">
    <name type="scientific">Rhizobium rhizogenes</name>
    <name type="common">Agrobacterium rhizogenes</name>
    <dbReference type="NCBI Taxonomy" id="359"/>
    <lineage>
        <taxon>Bacteria</taxon>
        <taxon>Pseudomonadati</taxon>
        <taxon>Pseudomonadota</taxon>
        <taxon>Alphaproteobacteria</taxon>
        <taxon>Hyphomicrobiales</taxon>
        <taxon>Rhizobiaceae</taxon>
        <taxon>Rhizobium/Agrobacterium group</taxon>
        <taxon>Rhizobium</taxon>
    </lineage>
</organism>
<dbReference type="PANTHER" id="PTHR46796:SF2">
    <property type="entry name" value="TRANSCRIPTIONAL REGULATORY PROTEIN"/>
    <property type="match status" value="1"/>
</dbReference>
<evidence type="ECO:0000256" key="2">
    <source>
        <dbReference type="ARBA" id="ARBA00023125"/>
    </source>
</evidence>
<dbReference type="SMART" id="SM00342">
    <property type="entry name" value="HTH_ARAC"/>
    <property type="match status" value="1"/>
</dbReference>
<dbReference type="Proteomes" id="UP000244335">
    <property type="component" value="Unassembled WGS sequence"/>
</dbReference>
<proteinExistence type="predicted"/>
<dbReference type="GO" id="GO:0043565">
    <property type="term" value="F:sequence-specific DNA binding"/>
    <property type="evidence" value="ECO:0007669"/>
    <property type="project" value="InterPro"/>
</dbReference>
<dbReference type="PANTHER" id="PTHR46796">
    <property type="entry name" value="HTH-TYPE TRANSCRIPTIONAL ACTIVATOR RHAS-RELATED"/>
    <property type="match status" value="1"/>
</dbReference>
<dbReference type="Gene3D" id="1.10.10.60">
    <property type="entry name" value="Homeodomain-like"/>
    <property type="match status" value="1"/>
</dbReference>
<dbReference type="SUPFAM" id="SSF46689">
    <property type="entry name" value="Homeodomain-like"/>
    <property type="match status" value="1"/>
</dbReference>
<evidence type="ECO:0000313" key="5">
    <source>
        <dbReference type="EMBL" id="PVE57359.1"/>
    </source>
</evidence>
<comment type="caution">
    <text evidence="5">The sequence shown here is derived from an EMBL/GenBank/DDBJ whole genome shotgun (WGS) entry which is preliminary data.</text>
</comment>
<dbReference type="InterPro" id="IPR003313">
    <property type="entry name" value="AraC-bd"/>
</dbReference>
<dbReference type="InterPro" id="IPR050204">
    <property type="entry name" value="AraC_XylS_family_regulators"/>
</dbReference>
<dbReference type="AlphaFoldDB" id="A0AA92C7F2"/>
<dbReference type="SUPFAM" id="SSF51215">
    <property type="entry name" value="Regulatory protein AraC"/>
    <property type="match status" value="1"/>
</dbReference>
<dbReference type="InterPro" id="IPR037923">
    <property type="entry name" value="HTH-like"/>
</dbReference>
<sequence length="239" mass="26460">MHRHDTYAIGCTLSGVQSFRYRGAVCNSLPGGTIVLHPDEPHDGQAGTDDGFHYRIAYVAPSEIQAVLGGRPLPFIQGGISADLRLLSVASRILRDVDDPIEPFEYEDALFELANALEAAANRVSLRQRRLVNCAAAEIARQYLAERPETVTLEQLETISGQDRWSLSRDFRALFGTSPYRYLTMRRLDAVKTLLRDGSGLADAAFSAGFADQSHMTRQFSKAFGVSPGRWLTLTREAR</sequence>
<keyword evidence="3" id="KW-0804">Transcription</keyword>
<protein>
    <submittedName>
        <fullName evidence="5">AraC family transcriptional regulator</fullName>
    </submittedName>
</protein>
<evidence type="ECO:0000259" key="4">
    <source>
        <dbReference type="PROSITE" id="PS01124"/>
    </source>
</evidence>
<keyword evidence="2" id="KW-0238">DNA-binding</keyword>
<dbReference type="PROSITE" id="PS01124">
    <property type="entry name" value="HTH_ARAC_FAMILY_2"/>
    <property type="match status" value="1"/>
</dbReference>
<dbReference type="GO" id="GO:0003700">
    <property type="term" value="F:DNA-binding transcription factor activity"/>
    <property type="evidence" value="ECO:0007669"/>
    <property type="project" value="InterPro"/>
</dbReference>
<dbReference type="InterPro" id="IPR009057">
    <property type="entry name" value="Homeodomain-like_sf"/>
</dbReference>
<evidence type="ECO:0000256" key="1">
    <source>
        <dbReference type="ARBA" id="ARBA00023015"/>
    </source>
</evidence>
<accession>A0AA92C7F2</accession>
<dbReference type="InterPro" id="IPR018060">
    <property type="entry name" value="HTH_AraC"/>
</dbReference>
<name>A0AA92C7F2_RHIRH</name>
<feature type="domain" description="HTH araC/xylS-type" evidence="4">
    <location>
        <begin position="138"/>
        <end position="234"/>
    </location>
</feature>
<reference evidence="5 6" key="1">
    <citation type="submission" date="2018-04" db="EMBL/GenBank/DDBJ databases">
        <authorList>
            <person name="Hagen T."/>
        </authorList>
    </citation>
    <scope>NUCLEOTIDE SEQUENCE [LARGE SCALE GENOMIC DNA]</scope>
    <source>
        <strain evidence="5 6">TPD7009</strain>
    </source>
</reference>
<evidence type="ECO:0000256" key="3">
    <source>
        <dbReference type="ARBA" id="ARBA00023163"/>
    </source>
</evidence>